<dbReference type="InterPro" id="IPR050951">
    <property type="entry name" value="Retrovirus_Pol_polyprotein"/>
</dbReference>
<dbReference type="InterPro" id="IPR036397">
    <property type="entry name" value="RNaseH_sf"/>
</dbReference>
<dbReference type="PANTHER" id="PTHR37984">
    <property type="entry name" value="PROTEIN CBG26694"/>
    <property type="match status" value="1"/>
</dbReference>
<organism evidence="4 5">
    <name type="scientific">Cordylochernes scorpioides</name>
    <dbReference type="NCBI Taxonomy" id="51811"/>
    <lineage>
        <taxon>Eukaryota</taxon>
        <taxon>Metazoa</taxon>
        <taxon>Ecdysozoa</taxon>
        <taxon>Arthropoda</taxon>
        <taxon>Chelicerata</taxon>
        <taxon>Arachnida</taxon>
        <taxon>Pseudoscorpiones</taxon>
        <taxon>Cheliferoidea</taxon>
        <taxon>Chernetidae</taxon>
        <taxon>Cordylochernes</taxon>
    </lineage>
</organism>
<dbReference type="InterPro" id="IPR012337">
    <property type="entry name" value="RNaseH-like_sf"/>
</dbReference>
<reference evidence="4 5" key="1">
    <citation type="submission" date="2022-01" db="EMBL/GenBank/DDBJ databases">
        <title>A chromosomal length assembly of Cordylochernes scorpioides.</title>
        <authorList>
            <person name="Zeh D."/>
            <person name="Zeh J."/>
        </authorList>
    </citation>
    <scope>NUCLEOTIDE SEQUENCE [LARGE SCALE GENOMIC DNA]</scope>
    <source>
        <strain evidence="4">IN4F17</strain>
        <tissue evidence="4">Whole Body</tissue>
    </source>
</reference>
<evidence type="ECO:0000256" key="1">
    <source>
        <dbReference type="SAM" id="Coils"/>
    </source>
</evidence>
<evidence type="ECO:0000313" key="4">
    <source>
        <dbReference type="EMBL" id="UYV77901.1"/>
    </source>
</evidence>
<feature type="region of interest" description="Disordered" evidence="2">
    <location>
        <begin position="146"/>
        <end position="200"/>
    </location>
</feature>
<protein>
    <submittedName>
        <fullName evidence="4">K02A2.6-like</fullName>
    </submittedName>
</protein>
<dbReference type="InterPro" id="IPR001584">
    <property type="entry name" value="Integrase_cat-core"/>
</dbReference>
<sequence>MVLETDNGTNYYSREFKQFSQEWSFTHQTSSPLRPRSNGLAERAVQTAKSLLRKCERGKEDIQMALLNYRNTPREGLGSPVQRLYSRRTRTVLPIKEDLLEPSVLEKTKRERVWTPATVVKQLSPRSYAVRSQDRILRRNQAFLRPFHGEPEAQTSSMDYHKEMENNGPRPLESEHASPPPVPTLLDKTDKGPTHQRSPWSHHRLYRPLTAVKQDGGMARKDFIKQLALQLMRDALNMRNQAKNLSRDLQVLIQKHAGTSSLETVEGCNIADGPPAARSLRSLPDASNSPLIRLCVLLHNHHHDCTITSTTAQSPPRLHNHHHDCTITSTTAQSPPRLHNHHHDCTITSTTAQSLPRQQHITESRHGLPHKPLKDRLNQQKSGLRNYNPLSLLVDHALKNNHTPGFENTAILYQNIKEKHCRLFLESWASAEDKESINRKIDLPDIYTPFRA</sequence>
<dbReference type="Proteomes" id="UP001235939">
    <property type="component" value="Chromosome 15"/>
</dbReference>
<proteinExistence type="predicted"/>
<gene>
    <name evidence="4" type="ORF">LAZ67_15002759</name>
</gene>
<feature type="coiled-coil region" evidence="1">
    <location>
        <begin position="228"/>
        <end position="255"/>
    </location>
</feature>
<dbReference type="PANTHER" id="PTHR37984:SF8">
    <property type="entry name" value="CCHC-TYPE DOMAIN-CONTAINING PROTEIN"/>
    <property type="match status" value="1"/>
</dbReference>
<dbReference type="Gene3D" id="3.30.420.10">
    <property type="entry name" value="Ribonuclease H-like superfamily/Ribonuclease H"/>
    <property type="match status" value="1"/>
</dbReference>
<keyword evidence="5" id="KW-1185">Reference proteome</keyword>
<dbReference type="SUPFAM" id="SSF53098">
    <property type="entry name" value="Ribonuclease H-like"/>
    <property type="match status" value="1"/>
</dbReference>
<dbReference type="PROSITE" id="PS50994">
    <property type="entry name" value="INTEGRASE"/>
    <property type="match status" value="1"/>
</dbReference>
<dbReference type="EMBL" id="CP092877">
    <property type="protein sequence ID" value="UYV77901.1"/>
    <property type="molecule type" value="Genomic_DNA"/>
</dbReference>
<feature type="domain" description="Integrase catalytic" evidence="3">
    <location>
        <begin position="1"/>
        <end position="110"/>
    </location>
</feature>
<name>A0ABY6L9T3_9ARAC</name>
<evidence type="ECO:0000313" key="5">
    <source>
        <dbReference type="Proteomes" id="UP001235939"/>
    </source>
</evidence>
<evidence type="ECO:0000259" key="3">
    <source>
        <dbReference type="PROSITE" id="PS50994"/>
    </source>
</evidence>
<keyword evidence="1" id="KW-0175">Coiled coil</keyword>
<accession>A0ABY6L9T3</accession>
<evidence type="ECO:0000256" key="2">
    <source>
        <dbReference type="SAM" id="MobiDB-lite"/>
    </source>
</evidence>